<name>A0ABN1TMA3_9ACTN</name>
<evidence type="ECO:0000313" key="2">
    <source>
        <dbReference type="Proteomes" id="UP001501581"/>
    </source>
</evidence>
<accession>A0ABN1TMA3</accession>
<gene>
    <name evidence="1" type="ORF">GCM10009668_06860</name>
</gene>
<dbReference type="Proteomes" id="UP001501581">
    <property type="component" value="Unassembled WGS sequence"/>
</dbReference>
<keyword evidence="2" id="KW-1185">Reference proteome</keyword>
<dbReference type="RefSeq" id="WP_343991375.1">
    <property type="nucleotide sequence ID" value="NZ_BAAALG010000002.1"/>
</dbReference>
<sequence length="117" mass="12935">MNDDLPTDLTPEALLVLADHQDEDGSLWRAITIEDDAFVLSGHDVGPGVERVLGCREYEFERRLTAEETARLRALLGVAGAQPLLDAVAARFDAVEELEAYLAEHEIEGIFWSQLGE</sequence>
<reference evidence="1 2" key="1">
    <citation type="journal article" date="2019" name="Int. J. Syst. Evol. Microbiol.">
        <title>The Global Catalogue of Microorganisms (GCM) 10K type strain sequencing project: providing services to taxonomists for standard genome sequencing and annotation.</title>
        <authorList>
            <consortium name="The Broad Institute Genomics Platform"/>
            <consortium name="The Broad Institute Genome Sequencing Center for Infectious Disease"/>
            <person name="Wu L."/>
            <person name="Ma J."/>
        </authorList>
    </citation>
    <scope>NUCLEOTIDE SEQUENCE [LARGE SCALE GENOMIC DNA]</scope>
    <source>
        <strain evidence="1 2">JCM 13008</strain>
    </source>
</reference>
<proteinExistence type="predicted"/>
<dbReference type="EMBL" id="BAAALG010000002">
    <property type="protein sequence ID" value="GAA1093912.1"/>
    <property type="molecule type" value="Genomic_DNA"/>
</dbReference>
<protein>
    <recommendedName>
        <fullName evidence="3">DUF4259 domain-containing protein</fullName>
    </recommendedName>
</protein>
<comment type="caution">
    <text evidence="1">The sequence shown here is derived from an EMBL/GenBank/DDBJ whole genome shotgun (WGS) entry which is preliminary data.</text>
</comment>
<evidence type="ECO:0008006" key="3">
    <source>
        <dbReference type="Google" id="ProtNLM"/>
    </source>
</evidence>
<organism evidence="1 2">
    <name type="scientific">Nocardioides dubius</name>
    <dbReference type="NCBI Taxonomy" id="317019"/>
    <lineage>
        <taxon>Bacteria</taxon>
        <taxon>Bacillati</taxon>
        <taxon>Actinomycetota</taxon>
        <taxon>Actinomycetes</taxon>
        <taxon>Propionibacteriales</taxon>
        <taxon>Nocardioidaceae</taxon>
        <taxon>Nocardioides</taxon>
    </lineage>
</organism>
<evidence type="ECO:0000313" key="1">
    <source>
        <dbReference type="EMBL" id="GAA1093912.1"/>
    </source>
</evidence>